<dbReference type="Proteomes" id="UP001499954">
    <property type="component" value="Unassembled WGS sequence"/>
</dbReference>
<dbReference type="RefSeq" id="WP_211373521.1">
    <property type="nucleotide sequence ID" value="NZ_BAAAMK010000009.1"/>
</dbReference>
<reference evidence="1 2" key="1">
    <citation type="journal article" date="2019" name="Int. J. Syst. Evol. Microbiol.">
        <title>The Global Catalogue of Microorganisms (GCM) 10K type strain sequencing project: providing services to taxonomists for standard genome sequencing and annotation.</title>
        <authorList>
            <consortium name="The Broad Institute Genomics Platform"/>
            <consortium name="The Broad Institute Genome Sequencing Center for Infectious Disease"/>
            <person name="Wu L."/>
            <person name="Ma J."/>
        </authorList>
    </citation>
    <scope>NUCLEOTIDE SEQUENCE [LARGE SCALE GENOMIC DNA]</scope>
    <source>
        <strain evidence="1 2">JCM 13584</strain>
    </source>
</reference>
<evidence type="ECO:0000313" key="2">
    <source>
        <dbReference type="Proteomes" id="UP001499954"/>
    </source>
</evidence>
<accession>A0ABN2R3R3</accession>
<dbReference type="SUPFAM" id="SSF51556">
    <property type="entry name" value="Metallo-dependent hydrolases"/>
    <property type="match status" value="1"/>
</dbReference>
<dbReference type="PANTHER" id="PTHR10443">
    <property type="entry name" value="MICROSOMAL DIPEPTIDASE"/>
    <property type="match status" value="1"/>
</dbReference>
<dbReference type="Pfam" id="PF01244">
    <property type="entry name" value="Peptidase_M19"/>
    <property type="match status" value="1"/>
</dbReference>
<dbReference type="PANTHER" id="PTHR10443:SF12">
    <property type="entry name" value="DIPEPTIDASE"/>
    <property type="match status" value="1"/>
</dbReference>
<protein>
    <submittedName>
        <fullName evidence="1">Dipeptidase</fullName>
    </submittedName>
</protein>
<keyword evidence="2" id="KW-1185">Reference proteome</keyword>
<sequence>MSRPMLIDGLQCGRYDRESLADLRDAGVGAVTITASFWESSLETMDALATWNDLVRDNDDVAVLVRTADDIEAAHASNRVGVVLGTQNSSLFDDRLGFVEHFWNMGVRIVQLTYNTQNAIGGSCYEPVDSGLSRFGREIVTEMNRLGMVVDLSHVGDTTGVDAIEHSTRPVAINHANAASLYAHPRNKGDRVLDALVAHGGVLGVCTYNNIAGAYARDVRGAAELVVRHVEKLGVEHVAFGSDMSPGAPDDDVQWMRKGRWTRSEQQGAVLADAPPPPEEWMDSPTKIGELASYLVESGLLGAAETEAVFSGNWLRLYREGFAAA</sequence>
<dbReference type="Gene3D" id="3.20.20.140">
    <property type="entry name" value="Metal-dependent hydrolases"/>
    <property type="match status" value="1"/>
</dbReference>
<evidence type="ECO:0000313" key="1">
    <source>
        <dbReference type="EMBL" id="GAA1963112.1"/>
    </source>
</evidence>
<comment type="caution">
    <text evidence="1">The sequence shown here is derived from an EMBL/GenBank/DDBJ whole genome shotgun (WGS) entry which is preliminary data.</text>
</comment>
<organism evidence="1 2">
    <name type="scientific">Agromyces allii</name>
    <dbReference type="NCBI Taxonomy" id="393607"/>
    <lineage>
        <taxon>Bacteria</taxon>
        <taxon>Bacillati</taxon>
        <taxon>Actinomycetota</taxon>
        <taxon>Actinomycetes</taxon>
        <taxon>Micrococcales</taxon>
        <taxon>Microbacteriaceae</taxon>
        <taxon>Agromyces</taxon>
    </lineage>
</organism>
<gene>
    <name evidence="1" type="ORF">GCM10009717_32350</name>
</gene>
<dbReference type="EMBL" id="BAAAMK010000009">
    <property type="protein sequence ID" value="GAA1963112.1"/>
    <property type="molecule type" value="Genomic_DNA"/>
</dbReference>
<dbReference type="InterPro" id="IPR032466">
    <property type="entry name" value="Metal_Hydrolase"/>
</dbReference>
<proteinExistence type="predicted"/>
<dbReference type="PROSITE" id="PS51365">
    <property type="entry name" value="RENAL_DIPEPTIDASE_2"/>
    <property type="match status" value="1"/>
</dbReference>
<dbReference type="InterPro" id="IPR008257">
    <property type="entry name" value="Pept_M19"/>
</dbReference>
<name>A0ABN2R3R3_9MICO</name>